<evidence type="ECO:0000313" key="2">
    <source>
        <dbReference type="EMBL" id="PHZ10267.1"/>
    </source>
</evidence>
<organism evidence="2 3">
    <name type="scientific">Rhizopus microsporus ATCC 52813</name>
    <dbReference type="NCBI Taxonomy" id="1340429"/>
    <lineage>
        <taxon>Eukaryota</taxon>
        <taxon>Fungi</taxon>
        <taxon>Fungi incertae sedis</taxon>
        <taxon>Mucoromycota</taxon>
        <taxon>Mucoromycotina</taxon>
        <taxon>Mucoromycetes</taxon>
        <taxon>Mucorales</taxon>
        <taxon>Mucorineae</taxon>
        <taxon>Rhizopodaceae</taxon>
        <taxon>Rhizopus</taxon>
    </lineage>
</organism>
<sequence length="109" mass="12826">MDTVTDMIIITGITIHTIQLFLLLHLWLITIINIILTEHQLATTMVHQLIMVHLILPTCTEHHTPMAMEVIILLVILSEHTFKYNSQFIYHFPHVMLKNIVYITEYFMT</sequence>
<accession>A0A2G4SNA5</accession>
<dbReference type="RefSeq" id="XP_023463975.1">
    <property type="nucleotide sequence ID" value="XM_023614009.1"/>
</dbReference>
<protein>
    <submittedName>
        <fullName evidence="2">Uncharacterized protein</fullName>
    </submittedName>
</protein>
<reference evidence="2 3" key="1">
    <citation type="journal article" date="2016" name="Proc. Natl. Acad. Sci. U.S.A.">
        <title>Lipid metabolic changes in an early divergent fungus govern the establishment of a mutualistic symbiosis with endobacteria.</title>
        <authorList>
            <person name="Lastovetsky O.A."/>
            <person name="Gaspar M.L."/>
            <person name="Mondo S.J."/>
            <person name="LaButti K.M."/>
            <person name="Sandor L."/>
            <person name="Grigoriev I.V."/>
            <person name="Henry S.A."/>
            <person name="Pawlowska T.E."/>
        </authorList>
    </citation>
    <scope>NUCLEOTIDE SEQUENCE [LARGE SCALE GENOMIC DNA]</scope>
    <source>
        <strain evidence="2 3">ATCC 52813</strain>
    </source>
</reference>
<name>A0A2G4SNA5_RHIZD</name>
<dbReference type="Proteomes" id="UP000242254">
    <property type="component" value="Unassembled WGS sequence"/>
</dbReference>
<keyword evidence="1" id="KW-0812">Transmembrane</keyword>
<keyword evidence="1" id="KW-1133">Transmembrane helix</keyword>
<dbReference type="AlphaFoldDB" id="A0A2G4SNA5"/>
<dbReference type="GeneID" id="35444998"/>
<keyword evidence="3" id="KW-1185">Reference proteome</keyword>
<gene>
    <name evidence="2" type="ORF">RHIMIDRAFT_293656</name>
</gene>
<evidence type="ECO:0000313" key="3">
    <source>
        <dbReference type="Proteomes" id="UP000242254"/>
    </source>
</evidence>
<feature type="transmembrane region" description="Helical" evidence="1">
    <location>
        <begin position="12"/>
        <end position="36"/>
    </location>
</feature>
<evidence type="ECO:0000256" key="1">
    <source>
        <dbReference type="SAM" id="Phobius"/>
    </source>
</evidence>
<proteinExistence type="predicted"/>
<dbReference type="EMBL" id="KZ303855">
    <property type="protein sequence ID" value="PHZ10267.1"/>
    <property type="molecule type" value="Genomic_DNA"/>
</dbReference>
<keyword evidence="1" id="KW-0472">Membrane</keyword>